<name>A0A2X4UJQ3_9GAMM</name>
<dbReference type="RefSeq" id="WP_111738956.1">
    <property type="nucleotide sequence ID" value="NZ_LR698987.1"/>
</dbReference>
<accession>A0A2X4UJQ3</accession>
<dbReference type="EMBL" id="LS483470">
    <property type="protein sequence ID" value="SQI34862.1"/>
    <property type="molecule type" value="Genomic_DNA"/>
</dbReference>
<dbReference type="KEGG" id="lri:NCTC12151_00263"/>
<protein>
    <recommendedName>
        <fullName evidence="4">Fimbrial assembly protein (PilN)</fullName>
    </recommendedName>
</protein>
<reference evidence="2 3" key="1">
    <citation type="submission" date="2018-06" db="EMBL/GenBank/DDBJ databases">
        <authorList>
            <consortium name="Pathogen Informatics"/>
            <person name="Doyle S."/>
        </authorList>
    </citation>
    <scope>NUCLEOTIDE SEQUENCE [LARGE SCALE GENOMIC DNA]</scope>
    <source>
        <strain evidence="2 3">NCTC12151</strain>
    </source>
</reference>
<dbReference type="Proteomes" id="UP000249005">
    <property type="component" value="Chromosome 1"/>
</dbReference>
<dbReference type="OrthoDB" id="6561867at2"/>
<sequence>MTLQVNFLPWRAQKRKRAIRRLLGIAIGYVLCSVAGVVLAYGLEQNDYRKSERVLQALEAADAVIQAYIAKGIALQKTLDDLNAKVAHLERYQQAAADVSNWLFALETALPEALWLRRVSFQNEALTVYGQGWVEGDVVDFLSRIEASLPSWRFRLGEVASVPGGGQVAFILEGKRREVRQ</sequence>
<feature type="transmembrane region" description="Helical" evidence="1">
    <location>
        <begin position="21"/>
        <end position="43"/>
    </location>
</feature>
<evidence type="ECO:0008006" key="4">
    <source>
        <dbReference type="Google" id="ProtNLM"/>
    </source>
</evidence>
<keyword evidence="3" id="KW-1185">Reference proteome</keyword>
<dbReference type="PANTHER" id="PTHR40278:SF1">
    <property type="entry name" value="DNA UTILIZATION PROTEIN HOFN"/>
    <property type="match status" value="1"/>
</dbReference>
<keyword evidence="1" id="KW-0472">Membrane</keyword>
<gene>
    <name evidence="2" type="ORF">NCTC12151_00263</name>
</gene>
<keyword evidence="1" id="KW-0812">Transmembrane</keyword>
<dbReference type="PANTHER" id="PTHR40278">
    <property type="entry name" value="DNA UTILIZATION PROTEIN HOFN"/>
    <property type="match status" value="1"/>
</dbReference>
<organism evidence="2 3">
    <name type="scientific">Leminorella richardii</name>
    <dbReference type="NCBI Taxonomy" id="158841"/>
    <lineage>
        <taxon>Bacteria</taxon>
        <taxon>Pseudomonadati</taxon>
        <taxon>Pseudomonadota</taxon>
        <taxon>Gammaproteobacteria</taxon>
        <taxon>Enterobacterales</taxon>
        <taxon>Budviciaceae</taxon>
        <taxon>Leminorella</taxon>
    </lineage>
</organism>
<dbReference type="AlphaFoldDB" id="A0A2X4UJQ3"/>
<evidence type="ECO:0000313" key="3">
    <source>
        <dbReference type="Proteomes" id="UP000249005"/>
    </source>
</evidence>
<proteinExistence type="predicted"/>
<evidence type="ECO:0000313" key="2">
    <source>
        <dbReference type="EMBL" id="SQI34862.1"/>
    </source>
</evidence>
<keyword evidence="1" id="KW-1133">Transmembrane helix</keyword>
<dbReference type="InterPro" id="IPR052534">
    <property type="entry name" value="Extracell_DNA_Util/SecSys_Comp"/>
</dbReference>
<evidence type="ECO:0000256" key="1">
    <source>
        <dbReference type="SAM" id="Phobius"/>
    </source>
</evidence>